<evidence type="ECO:0000313" key="2">
    <source>
        <dbReference type="EMBL" id="KOM58192.1"/>
    </source>
</evidence>
<organism evidence="2 3">
    <name type="scientific">Phaseolus angularis</name>
    <name type="common">Azuki bean</name>
    <name type="synonym">Vigna angularis</name>
    <dbReference type="NCBI Taxonomy" id="3914"/>
    <lineage>
        <taxon>Eukaryota</taxon>
        <taxon>Viridiplantae</taxon>
        <taxon>Streptophyta</taxon>
        <taxon>Embryophyta</taxon>
        <taxon>Tracheophyta</taxon>
        <taxon>Spermatophyta</taxon>
        <taxon>Magnoliopsida</taxon>
        <taxon>eudicotyledons</taxon>
        <taxon>Gunneridae</taxon>
        <taxon>Pentapetalae</taxon>
        <taxon>rosids</taxon>
        <taxon>fabids</taxon>
        <taxon>Fabales</taxon>
        <taxon>Fabaceae</taxon>
        <taxon>Papilionoideae</taxon>
        <taxon>50 kb inversion clade</taxon>
        <taxon>NPAAA clade</taxon>
        <taxon>indigoferoid/millettioid clade</taxon>
        <taxon>Phaseoleae</taxon>
        <taxon>Vigna</taxon>
    </lineage>
</organism>
<sequence>MLYTNCLQSVFIVCSPPSRAALPPPMPTARSASPSSTTKTSSASSLYAATPSTPTVSTPGSRRATSDGTGWKYCLRPGEGNCPDNAACNKYCLSRPFPGGGSCIGNQCCCKA</sequence>
<dbReference type="AlphaFoldDB" id="A0A0L9VTK9"/>
<feature type="region of interest" description="Disordered" evidence="1">
    <location>
        <begin position="17"/>
        <end position="69"/>
    </location>
</feature>
<dbReference type="Proteomes" id="UP000053144">
    <property type="component" value="Chromosome 11"/>
</dbReference>
<evidence type="ECO:0000313" key="3">
    <source>
        <dbReference type="Proteomes" id="UP000053144"/>
    </source>
</evidence>
<dbReference type="Gramene" id="KOM58192">
    <property type="protein sequence ID" value="KOM58192"/>
    <property type="gene ID" value="LR48_Vigan11g122600"/>
</dbReference>
<name>A0A0L9VTK9_PHAAN</name>
<accession>A0A0L9VTK9</accession>
<reference evidence="3" key="1">
    <citation type="journal article" date="2015" name="Proc. Natl. Acad. Sci. U.S.A.">
        <title>Genome sequencing of adzuki bean (Vigna angularis) provides insight into high starch and low fat accumulation and domestication.</title>
        <authorList>
            <person name="Yang K."/>
            <person name="Tian Z."/>
            <person name="Chen C."/>
            <person name="Luo L."/>
            <person name="Zhao B."/>
            <person name="Wang Z."/>
            <person name="Yu L."/>
            <person name="Li Y."/>
            <person name="Sun Y."/>
            <person name="Li W."/>
            <person name="Chen Y."/>
            <person name="Li Y."/>
            <person name="Zhang Y."/>
            <person name="Ai D."/>
            <person name="Zhao J."/>
            <person name="Shang C."/>
            <person name="Ma Y."/>
            <person name="Wu B."/>
            <person name="Wang M."/>
            <person name="Gao L."/>
            <person name="Sun D."/>
            <person name="Zhang P."/>
            <person name="Guo F."/>
            <person name="Wang W."/>
            <person name="Li Y."/>
            <person name="Wang J."/>
            <person name="Varshney R.K."/>
            <person name="Wang J."/>
            <person name="Ling H.Q."/>
            <person name="Wan P."/>
        </authorList>
    </citation>
    <scope>NUCLEOTIDE SEQUENCE</scope>
    <source>
        <strain evidence="3">cv. Jingnong 6</strain>
    </source>
</reference>
<proteinExistence type="predicted"/>
<gene>
    <name evidence="2" type="ORF">LR48_Vigan11g122600</name>
</gene>
<evidence type="ECO:0000256" key="1">
    <source>
        <dbReference type="SAM" id="MobiDB-lite"/>
    </source>
</evidence>
<dbReference type="EMBL" id="CM003381">
    <property type="protein sequence ID" value="KOM58192.1"/>
    <property type="molecule type" value="Genomic_DNA"/>
</dbReference>
<feature type="compositionally biased region" description="Low complexity" evidence="1">
    <location>
        <begin position="28"/>
        <end position="61"/>
    </location>
</feature>
<protein>
    <submittedName>
        <fullName evidence="2">Uncharacterized protein</fullName>
    </submittedName>
</protein>